<evidence type="ECO:0000313" key="3">
    <source>
        <dbReference type="Proteomes" id="UP001358586"/>
    </source>
</evidence>
<dbReference type="Proteomes" id="UP001358586">
    <property type="component" value="Chromosome 6"/>
</dbReference>
<feature type="compositionally biased region" description="Polar residues" evidence="1">
    <location>
        <begin position="119"/>
        <end position="141"/>
    </location>
</feature>
<evidence type="ECO:0008006" key="4">
    <source>
        <dbReference type="Google" id="ProtNLM"/>
    </source>
</evidence>
<sequence>MSYTEAISSVVEQCEWQIFCLHPNDVFSKVVKEFYAHLTSPENTFIYVRGASVLFDSDSINAKYSLFDGPDEHADFVKIMTAKRLNHMLTDNYVEGTKWTISMNDSYTINRELPWHSDPSLTSSPAKPNDATPSTSKNAFE</sequence>
<evidence type="ECO:0000256" key="1">
    <source>
        <dbReference type="SAM" id="MobiDB-lite"/>
    </source>
</evidence>
<organism evidence="2 3">
    <name type="scientific">Gossypium arboreum</name>
    <name type="common">Tree cotton</name>
    <name type="synonym">Gossypium nanking</name>
    <dbReference type="NCBI Taxonomy" id="29729"/>
    <lineage>
        <taxon>Eukaryota</taxon>
        <taxon>Viridiplantae</taxon>
        <taxon>Streptophyta</taxon>
        <taxon>Embryophyta</taxon>
        <taxon>Tracheophyta</taxon>
        <taxon>Spermatophyta</taxon>
        <taxon>Magnoliopsida</taxon>
        <taxon>eudicotyledons</taxon>
        <taxon>Gunneridae</taxon>
        <taxon>Pentapetalae</taxon>
        <taxon>rosids</taxon>
        <taxon>malvids</taxon>
        <taxon>Malvales</taxon>
        <taxon>Malvaceae</taxon>
        <taxon>Malvoideae</taxon>
        <taxon>Gossypium</taxon>
    </lineage>
</organism>
<accession>A0ABR0PMA2</accession>
<protein>
    <recommendedName>
        <fullName evidence="4">TauD/TfdA-like domain-containing protein</fullName>
    </recommendedName>
</protein>
<name>A0ABR0PMA2_GOSAR</name>
<reference evidence="2 3" key="1">
    <citation type="submission" date="2023-03" db="EMBL/GenBank/DDBJ databases">
        <title>WGS of Gossypium arboreum.</title>
        <authorList>
            <person name="Yu D."/>
        </authorList>
    </citation>
    <scope>NUCLEOTIDE SEQUENCE [LARGE SCALE GENOMIC DNA]</scope>
    <source>
        <tissue evidence="2">Leaf</tissue>
    </source>
</reference>
<dbReference type="EMBL" id="JARKNE010000006">
    <property type="protein sequence ID" value="KAK5825557.1"/>
    <property type="molecule type" value="Genomic_DNA"/>
</dbReference>
<proteinExistence type="predicted"/>
<evidence type="ECO:0000313" key="2">
    <source>
        <dbReference type="EMBL" id="KAK5825557.1"/>
    </source>
</evidence>
<comment type="caution">
    <text evidence="2">The sequence shown here is derived from an EMBL/GenBank/DDBJ whole genome shotgun (WGS) entry which is preliminary data.</text>
</comment>
<keyword evidence="3" id="KW-1185">Reference proteome</keyword>
<feature type="region of interest" description="Disordered" evidence="1">
    <location>
        <begin position="118"/>
        <end position="141"/>
    </location>
</feature>
<gene>
    <name evidence="2" type="ORF">PVK06_020406</name>
</gene>